<gene>
    <name evidence="2" type="ORF">E5288_WYG022765</name>
</gene>
<accession>A0A6B0R308</accession>
<proteinExistence type="predicted"/>
<keyword evidence="3" id="KW-1185">Reference proteome</keyword>
<evidence type="ECO:0000313" key="3">
    <source>
        <dbReference type="Proteomes" id="UP000322234"/>
    </source>
</evidence>
<organism evidence="2 3">
    <name type="scientific">Bos mutus</name>
    <name type="common">wild yak</name>
    <dbReference type="NCBI Taxonomy" id="72004"/>
    <lineage>
        <taxon>Eukaryota</taxon>
        <taxon>Metazoa</taxon>
        <taxon>Chordata</taxon>
        <taxon>Craniata</taxon>
        <taxon>Vertebrata</taxon>
        <taxon>Euteleostomi</taxon>
        <taxon>Mammalia</taxon>
        <taxon>Eutheria</taxon>
        <taxon>Laurasiatheria</taxon>
        <taxon>Artiodactyla</taxon>
        <taxon>Ruminantia</taxon>
        <taxon>Pecora</taxon>
        <taxon>Bovidae</taxon>
        <taxon>Bovinae</taxon>
        <taxon>Bos</taxon>
    </lineage>
</organism>
<sequence length="150" mass="16825">MHRALALSSSLRYGNRKAEIADSGKQRAQAQREARYLLRHCSLHAPELAPGRSCMGPPADVWSLRVVLQPCLPLHKWHLRQLQHLWHPQHLRHQQYLRSCDTSGSHNTRDSSSTRDTRGTCSTLNIRGTPDTTGTHDIQDTSGTQDSSSA</sequence>
<reference evidence="2" key="1">
    <citation type="submission" date="2019-10" db="EMBL/GenBank/DDBJ databases">
        <title>The sequence and de novo assembly of the wild yak genome.</title>
        <authorList>
            <person name="Liu Y."/>
        </authorList>
    </citation>
    <scope>NUCLEOTIDE SEQUENCE [LARGE SCALE GENOMIC DNA]</scope>
    <source>
        <strain evidence="2">WY2019</strain>
    </source>
</reference>
<dbReference type="EMBL" id="VBQZ03000014">
    <property type="protein sequence ID" value="MXQ82856.1"/>
    <property type="molecule type" value="Genomic_DNA"/>
</dbReference>
<name>A0A6B0R308_9CETA</name>
<evidence type="ECO:0000256" key="1">
    <source>
        <dbReference type="SAM" id="MobiDB-lite"/>
    </source>
</evidence>
<dbReference type="AlphaFoldDB" id="A0A6B0R308"/>
<protein>
    <submittedName>
        <fullName evidence="2">Uncharacterized protein</fullName>
    </submittedName>
</protein>
<dbReference type="Proteomes" id="UP000322234">
    <property type="component" value="Unassembled WGS sequence"/>
</dbReference>
<evidence type="ECO:0000313" key="2">
    <source>
        <dbReference type="EMBL" id="MXQ82856.1"/>
    </source>
</evidence>
<comment type="caution">
    <text evidence="2">The sequence shown here is derived from an EMBL/GenBank/DDBJ whole genome shotgun (WGS) entry which is preliminary data.</text>
</comment>
<feature type="region of interest" description="Disordered" evidence="1">
    <location>
        <begin position="101"/>
        <end position="150"/>
    </location>
</feature>
<feature type="compositionally biased region" description="Basic and acidic residues" evidence="1">
    <location>
        <begin position="107"/>
        <end position="118"/>
    </location>
</feature>
<feature type="compositionally biased region" description="Polar residues" evidence="1">
    <location>
        <begin position="119"/>
        <end position="150"/>
    </location>
</feature>